<dbReference type="InterPro" id="IPR015943">
    <property type="entry name" value="WD40/YVTN_repeat-like_dom_sf"/>
</dbReference>
<dbReference type="HOGENOM" id="CLU_373886_0_0_1"/>
<dbReference type="EMBL" id="JH930469">
    <property type="protein sequence ID" value="EKM58747.1"/>
    <property type="molecule type" value="Genomic_DNA"/>
</dbReference>
<dbReference type="Pfam" id="PF21034">
    <property type="entry name" value="BCAS3_WD40"/>
    <property type="match status" value="1"/>
</dbReference>
<evidence type="ECO:0000313" key="3">
    <source>
        <dbReference type="EMBL" id="EKM58747.1"/>
    </source>
</evidence>
<organism evidence="3 4">
    <name type="scientific">Phanerochaete carnosa (strain HHB-10118-sp)</name>
    <name type="common">White-rot fungus</name>
    <name type="synonym">Peniophora carnosa</name>
    <dbReference type="NCBI Taxonomy" id="650164"/>
    <lineage>
        <taxon>Eukaryota</taxon>
        <taxon>Fungi</taxon>
        <taxon>Dikarya</taxon>
        <taxon>Basidiomycota</taxon>
        <taxon>Agaricomycotina</taxon>
        <taxon>Agaricomycetes</taxon>
        <taxon>Polyporales</taxon>
        <taxon>Phanerochaetaceae</taxon>
        <taxon>Phanerochaete</taxon>
    </lineage>
</organism>
<dbReference type="InterPro" id="IPR048382">
    <property type="entry name" value="BCAS3_WD40"/>
</dbReference>
<dbReference type="STRING" id="650164.K5X798"/>
<keyword evidence="4" id="KW-1185">Reference proteome</keyword>
<sequence>MNTVLSPNVDPSLHSVQHSAIPSPIFSLSNRLLAYASPPPKLESPLESPSRLPRTASQSSDDNALKFPTTQAELGSAAVKIGGSVLSGMKVLGGMAFTAARAGVSAAATAAERRYSTDANATAATPGKFFSRSAPAASGRDEQHHARTSVDATSDTIELPNDDKQGPVDVVHHVTVVDLASLIAPNAPQGPARVAEFLIGKDQPISQLQFSPDGTSLMVAMRGGHVMRVYQLRPTRRHPGSSMNEDVGLRSPWHVYDLRRGRTSAIVDSLTWEHDGRWAAVATEKGTVHIFATNPYGGPSDEKSHLDGRVINAREVQPLSTEIHPTVRLRVQRPQGPDTTTVPLAFMFIPQSMNLPSSLSSQHPHYQDTLLFDPRDGMLSLRRISLLKQTRERTTSTFGTVPLPGGTSISLPGVSTLSGAQAPAGTARTPSALTKMMARSTELVANENVVATWMLRRSKDWREIRRSLRTPQSWRRLAHVAKPDWIAQAELSTYSRSTRIVPRSLYLAHQFSFYILEEDYHGLLRSYNFDVPASKVEVRRQIEVNASGSSMSESFVSGSSLPSQSGFSTSFDEAVSADMRMLKPSPPVLPMYPNGPPRSYRNPIPIRNVAAGISDGMSEGLGRLRREIGKVRSPRLAPKRDSLLGLVPLEFDEEDEDFVLRVPASNADDRDDTMSRGTSREGASLSTPSTNIEPLPAEDDEDAVWEGWGPEDKQAVEEIEQFDDIAVGFMDEDTELVQPVRRR</sequence>
<dbReference type="Gene3D" id="2.130.10.10">
    <property type="entry name" value="YVTN repeat-like/Quinoprotein amine dehydrogenase"/>
    <property type="match status" value="1"/>
</dbReference>
<feature type="domain" description="BCAS3 WD40" evidence="2">
    <location>
        <begin position="191"/>
        <end position="314"/>
    </location>
</feature>
<dbReference type="OrthoDB" id="25778at2759"/>
<evidence type="ECO:0000256" key="1">
    <source>
        <dbReference type="SAM" id="MobiDB-lite"/>
    </source>
</evidence>
<dbReference type="PANTHER" id="PTHR13268:SF0">
    <property type="entry name" value="BCAS3 MICROTUBULE ASSOCIATED CELL MIGRATION FACTOR"/>
    <property type="match status" value="1"/>
</dbReference>
<dbReference type="GO" id="GO:0042594">
    <property type="term" value="P:response to starvation"/>
    <property type="evidence" value="ECO:0007669"/>
    <property type="project" value="TreeGrafter"/>
</dbReference>
<dbReference type="GO" id="GO:0005737">
    <property type="term" value="C:cytoplasm"/>
    <property type="evidence" value="ECO:0007669"/>
    <property type="project" value="TreeGrafter"/>
</dbReference>
<dbReference type="AlphaFoldDB" id="K5X798"/>
<dbReference type="KEGG" id="pco:PHACADRAFT_248804"/>
<evidence type="ECO:0000313" key="4">
    <source>
        <dbReference type="Proteomes" id="UP000008370"/>
    </source>
</evidence>
<feature type="region of interest" description="Disordered" evidence="1">
    <location>
        <begin position="129"/>
        <end position="166"/>
    </location>
</feature>
<reference evidence="3 4" key="1">
    <citation type="journal article" date="2012" name="BMC Genomics">
        <title>Comparative genomics of the white-rot fungi, Phanerochaete carnosa and P. chrysosporium, to elucidate the genetic basis of the distinct wood types they colonize.</title>
        <authorList>
            <person name="Suzuki H."/>
            <person name="MacDonald J."/>
            <person name="Syed K."/>
            <person name="Salamov A."/>
            <person name="Hori C."/>
            <person name="Aerts A."/>
            <person name="Henrissat B."/>
            <person name="Wiebenga A."/>
            <person name="vanKuyk P.A."/>
            <person name="Barry K."/>
            <person name="Lindquist E."/>
            <person name="LaButti K."/>
            <person name="Lapidus A."/>
            <person name="Lucas S."/>
            <person name="Coutinho P."/>
            <person name="Gong Y."/>
            <person name="Samejima M."/>
            <person name="Mahadevan R."/>
            <person name="Abou-Zaid M."/>
            <person name="de Vries R.P."/>
            <person name="Igarashi K."/>
            <person name="Yadav J.S."/>
            <person name="Grigoriev I.V."/>
            <person name="Master E.R."/>
        </authorList>
    </citation>
    <scope>NUCLEOTIDE SEQUENCE [LARGE SCALE GENOMIC DNA]</scope>
    <source>
        <strain evidence="3 4">HHB-10118-sp</strain>
    </source>
</reference>
<feature type="region of interest" description="Disordered" evidence="1">
    <location>
        <begin position="660"/>
        <end position="712"/>
    </location>
</feature>
<dbReference type="InterPro" id="IPR011044">
    <property type="entry name" value="Quino_amine_DH_bsu"/>
</dbReference>
<name>K5X798_PHACS</name>
<dbReference type="GeneID" id="18914452"/>
<protein>
    <recommendedName>
        <fullName evidence="2">BCAS3 WD40 domain-containing protein</fullName>
    </recommendedName>
</protein>
<accession>K5X798</accession>
<dbReference type="Proteomes" id="UP000008370">
    <property type="component" value="Unassembled WGS sequence"/>
</dbReference>
<gene>
    <name evidence="3" type="ORF">PHACADRAFT_248804</name>
</gene>
<dbReference type="PANTHER" id="PTHR13268">
    <property type="entry name" value="BREAST CARCINOMA AMPLIFIED SEQUENCE 3"/>
    <property type="match status" value="1"/>
</dbReference>
<dbReference type="SUPFAM" id="SSF50969">
    <property type="entry name" value="YVTN repeat-like/Quinoprotein amine dehydrogenase"/>
    <property type="match status" value="1"/>
</dbReference>
<evidence type="ECO:0000259" key="2">
    <source>
        <dbReference type="Pfam" id="PF21034"/>
    </source>
</evidence>
<feature type="compositionally biased region" description="Low complexity" evidence="1">
    <location>
        <begin position="43"/>
        <end position="54"/>
    </location>
</feature>
<dbReference type="InterPro" id="IPR045142">
    <property type="entry name" value="BCAS3-like"/>
</dbReference>
<feature type="compositionally biased region" description="Polar residues" evidence="1">
    <location>
        <begin position="55"/>
        <end position="64"/>
    </location>
</feature>
<proteinExistence type="predicted"/>
<feature type="region of interest" description="Disordered" evidence="1">
    <location>
        <begin position="39"/>
        <end position="64"/>
    </location>
</feature>
<dbReference type="GO" id="GO:0006914">
    <property type="term" value="P:autophagy"/>
    <property type="evidence" value="ECO:0007669"/>
    <property type="project" value="InterPro"/>
</dbReference>
<dbReference type="InParanoid" id="K5X798"/>
<dbReference type="RefSeq" id="XP_007391342.1">
    <property type="nucleotide sequence ID" value="XM_007391280.1"/>
</dbReference>